<dbReference type="Pfam" id="PF05239">
    <property type="entry name" value="PRC"/>
    <property type="match status" value="1"/>
</dbReference>
<feature type="domain" description="PRC-barrel" evidence="2">
    <location>
        <begin position="4"/>
        <end position="67"/>
    </location>
</feature>
<dbReference type="InterPro" id="IPR011033">
    <property type="entry name" value="PRC_barrel-like_sf"/>
</dbReference>
<dbReference type="EMBL" id="DXCO01000005">
    <property type="protein sequence ID" value="HIY77521.1"/>
    <property type="molecule type" value="Genomic_DNA"/>
</dbReference>
<sequence length="237" mass="25408">MQNLSEIIGKPAYTSGGEYAGTVKNARLSKNLKKLRGFECFDEQEEEFELPVTAVASVGDALLIKSLSAKPYKETVPAPFGISVFSETGENLGLVSDFRLEEKEVIAVVLEDGKEIELSRMEAFSDALIVNLTGEPVKKPVCKRPPRTRETGAAESARQEKTAEKAETPPAAAGTAKGNALRAGSNLLTGKRATADIFDVRGNLVVAKGAVITPEIIRRALAHNKLFELTVSVLPLA</sequence>
<accession>A0A9D2CFQ8</accession>
<feature type="compositionally biased region" description="Low complexity" evidence="1">
    <location>
        <begin position="168"/>
        <end position="178"/>
    </location>
</feature>
<reference evidence="3" key="1">
    <citation type="journal article" date="2021" name="PeerJ">
        <title>Extensive microbial diversity within the chicken gut microbiome revealed by metagenomics and culture.</title>
        <authorList>
            <person name="Gilroy R."/>
            <person name="Ravi A."/>
            <person name="Getino M."/>
            <person name="Pursley I."/>
            <person name="Horton D.L."/>
            <person name="Alikhan N.F."/>
            <person name="Baker D."/>
            <person name="Gharbi K."/>
            <person name="Hall N."/>
            <person name="Watson M."/>
            <person name="Adriaenssens E.M."/>
            <person name="Foster-Nyarko E."/>
            <person name="Jarju S."/>
            <person name="Secka A."/>
            <person name="Antonio M."/>
            <person name="Oren A."/>
            <person name="Chaudhuri R.R."/>
            <person name="La Ragione R."/>
            <person name="Hildebrand F."/>
            <person name="Pallen M.J."/>
        </authorList>
    </citation>
    <scope>NUCLEOTIDE SEQUENCE</scope>
    <source>
        <strain evidence="3">CHK199-9574</strain>
    </source>
</reference>
<name>A0A9D2CFQ8_9FIRM</name>
<feature type="compositionally biased region" description="Basic and acidic residues" evidence="1">
    <location>
        <begin position="147"/>
        <end position="167"/>
    </location>
</feature>
<organism evidence="3 4">
    <name type="scientific">Candidatus Borkfalkia excrementavium</name>
    <dbReference type="NCBI Taxonomy" id="2838505"/>
    <lineage>
        <taxon>Bacteria</taxon>
        <taxon>Bacillati</taxon>
        <taxon>Bacillota</taxon>
        <taxon>Clostridia</taxon>
        <taxon>Christensenellales</taxon>
        <taxon>Christensenellaceae</taxon>
        <taxon>Candidatus Borkfalkia</taxon>
    </lineage>
</organism>
<comment type="caution">
    <text evidence="3">The sequence shown here is derived from an EMBL/GenBank/DDBJ whole genome shotgun (WGS) entry which is preliminary data.</text>
</comment>
<reference evidence="3" key="2">
    <citation type="submission" date="2021-04" db="EMBL/GenBank/DDBJ databases">
        <authorList>
            <person name="Gilroy R."/>
        </authorList>
    </citation>
    <scope>NUCLEOTIDE SEQUENCE</scope>
    <source>
        <strain evidence="3">CHK199-9574</strain>
    </source>
</reference>
<dbReference type="Proteomes" id="UP000824135">
    <property type="component" value="Unassembled WGS sequence"/>
</dbReference>
<protein>
    <submittedName>
        <fullName evidence="3">PRC-barrel domain-containing protein</fullName>
    </submittedName>
</protein>
<evidence type="ECO:0000313" key="3">
    <source>
        <dbReference type="EMBL" id="HIY77521.1"/>
    </source>
</evidence>
<feature type="region of interest" description="Disordered" evidence="1">
    <location>
        <begin position="140"/>
        <end position="178"/>
    </location>
</feature>
<evidence type="ECO:0000256" key="1">
    <source>
        <dbReference type="SAM" id="MobiDB-lite"/>
    </source>
</evidence>
<dbReference type="AlphaFoldDB" id="A0A9D2CFQ8"/>
<dbReference type="Gene3D" id="2.30.30.240">
    <property type="entry name" value="PRC-barrel domain"/>
    <property type="match status" value="1"/>
</dbReference>
<evidence type="ECO:0000259" key="2">
    <source>
        <dbReference type="Pfam" id="PF05239"/>
    </source>
</evidence>
<proteinExistence type="predicted"/>
<gene>
    <name evidence="3" type="ORF">H9728_00600</name>
</gene>
<evidence type="ECO:0000313" key="4">
    <source>
        <dbReference type="Proteomes" id="UP000824135"/>
    </source>
</evidence>
<dbReference type="SUPFAM" id="SSF50346">
    <property type="entry name" value="PRC-barrel domain"/>
    <property type="match status" value="1"/>
</dbReference>
<dbReference type="InterPro" id="IPR027275">
    <property type="entry name" value="PRC-brl_dom"/>
</dbReference>